<sequence>MKVVNRTSKVPAYIFSRLEKIKERLGQKGIEILDLGIGDPDIPTPEFILKSMGEAILDPRNHRYPPYIGIDRFRKSVADYYYRKFGVKLDYKKEIAALIGSKEGIAHIFLALADVGDYVLIPDPAYPVYLAGAVIAGCSIYKMKLLEDNGYLPQLDDIDSEVARRAKLLIVNYPNNPTGAAATLDFFKRLIEFGRRNDIVIANDGAYLDISCSGFNTVSLMQVDGASDIAVEFGSLSKSFNMTGWRLGYIVGNREVIEKLMVVKTNFDSGQFSAIQQAGADALNRGDEFVNYINKIYQERRNLVTDLLKNKGLHVYDSKGTFYVWFKVPDGYSSDDFASYLLEKTGVLITPGSAFGSQGEGYCRISLTSSEETLKKAMNKICSIDF</sequence>
<evidence type="ECO:0000313" key="6">
    <source>
        <dbReference type="EMBL" id="TDT61648.1"/>
    </source>
</evidence>
<reference evidence="6 7" key="1">
    <citation type="submission" date="2019-03" db="EMBL/GenBank/DDBJ databases">
        <title>Genomic Encyclopedia of Type Strains, Phase IV (KMG-IV): sequencing the most valuable type-strain genomes for metagenomic binning, comparative biology and taxonomic classification.</title>
        <authorList>
            <person name="Goeker M."/>
        </authorList>
    </citation>
    <scope>NUCLEOTIDE SEQUENCE [LARGE SCALE GENOMIC DNA]</scope>
    <source>
        <strain evidence="6 7">DSM 24455</strain>
    </source>
</reference>
<dbReference type="PANTHER" id="PTHR42832:SF3">
    <property type="entry name" value="L-GLUTAMINE--4-(METHYLSULFANYL)-2-OXOBUTANOATE AMINOTRANSFERASE"/>
    <property type="match status" value="1"/>
</dbReference>
<dbReference type="InterPro" id="IPR015421">
    <property type="entry name" value="PyrdxlP-dep_Trfase_major"/>
</dbReference>
<comment type="caution">
    <text evidence="6">The sequence shown here is derived from an EMBL/GenBank/DDBJ whole genome shotgun (WGS) entry which is preliminary data.</text>
</comment>
<dbReference type="PANTHER" id="PTHR42832">
    <property type="entry name" value="AMINO ACID AMINOTRANSFERASE"/>
    <property type="match status" value="1"/>
</dbReference>
<evidence type="ECO:0000313" key="7">
    <source>
        <dbReference type="Proteomes" id="UP000295325"/>
    </source>
</evidence>
<dbReference type="InterPro" id="IPR015422">
    <property type="entry name" value="PyrdxlP-dep_Trfase_small"/>
</dbReference>
<evidence type="ECO:0000256" key="2">
    <source>
        <dbReference type="ARBA" id="ARBA00022576"/>
    </source>
</evidence>
<dbReference type="CDD" id="cd00609">
    <property type="entry name" value="AAT_like"/>
    <property type="match status" value="1"/>
</dbReference>
<dbReference type="EMBL" id="SOAZ01000006">
    <property type="protein sequence ID" value="TDT61648.1"/>
    <property type="molecule type" value="Genomic_DNA"/>
</dbReference>
<keyword evidence="7" id="KW-1185">Reference proteome</keyword>
<organism evidence="6 7">
    <name type="scientific">Fonticella tunisiensis</name>
    <dbReference type="NCBI Taxonomy" id="1096341"/>
    <lineage>
        <taxon>Bacteria</taxon>
        <taxon>Bacillati</taxon>
        <taxon>Bacillota</taxon>
        <taxon>Clostridia</taxon>
        <taxon>Eubacteriales</taxon>
        <taxon>Clostridiaceae</taxon>
        <taxon>Fonticella</taxon>
    </lineage>
</organism>
<proteinExistence type="inferred from homology"/>
<dbReference type="EC" id="2.6.1.-" evidence="4"/>
<name>A0A4V6Q2Z5_9CLOT</name>
<evidence type="ECO:0000256" key="4">
    <source>
        <dbReference type="RuleBase" id="RU000481"/>
    </source>
</evidence>
<dbReference type="SUPFAM" id="SSF53383">
    <property type="entry name" value="PLP-dependent transferases"/>
    <property type="match status" value="1"/>
</dbReference>
<comment type="cofactor">
    <cofactor evidence="1 4">
        <name>pyridoxal 5'-phosphate</name>
        <dbReference type="ChEBI" id="CHEBI:597326"/>
    </cofactor>
</comment>
<keyword evidence="3 4" id="KW-0808">Transferase</keyword>
<protein>
    <recommendedName>
        <fullName evidence="4">Aminotransferase</fullName>
        <ecNumber evidence="4">2.6.1.-</ecNumber>
    </recommendedName>
</protein>
<dbReference type="PROSITE" id="PS00105">
    <property type="entry name" value="AA_TRANSFER_CLASS_1"/>
    <property type="match status" value="1"/>
</dbReference>
<dbReference type="GO" id="GO:0008483">
    <property type="term" value="F:transaminase activity"/>
    <property type="evidence" value="ECO:0007669"/>
    <property type="project" value="UniProtKB-KW"/>
</dbReference>
<evidence type="ECO:0000259" key="5">
    <source>
        <dbReference type="Pfam" id="PF00155"/>
    </source>
</evidence>
<gene>
    <name evidence="6" type="ORF">EDD71_106132</name>
</gene>
<comment type="similarity">
    <text evidence="4">Belongs to the class-I pyridoxal-phosphate-dependent aminotransferase family.</text>
</comment>
<dbReference type="InterPro" id="IPR015424">
    <property type="entry name" value="PyrdxlP-dep_Trfase"/>
</dbReference>
<dbReference type="InterPro" id="IPR004839">
    <property type="entry name" value="Aminotransferase_I/II_large"/>
</dbReference>
<dbReference type="InterPro" id="IPR004838">
    <property type="entry name" value="NHTrfase_class1_PyrdxlP-BS"/>
</dbReference>
<feature type="domain" description="Aminotransferase class I/classII large" evidence="5">
    <location>
        <begin position="31"/>
        <end position="381"/>
    </location>
</feature>
<dbReference type="InterPro" id="IPR050881">
    <property type="entry name" value="LL-DAP_aminotransferase"/>
</dbReference>
<evidence type="ECO:0000256" key="3">
    <source>
        <dbReference type="ARBA" id="ARBA00022679"/>
    </source>
</evidence>
<dbReference type="Pfam" id="PF00155">
    <property type="entry name" value="Aminotran_1_2"/>
    <property type="match status" value="1"/>
</dbReference>
<dbReference type="AlphaFoldDB" id="A0A4V6Q2Z5"/>
<evidence type="ECO:0000256" key="1">
    <source>
        <dbReference type="ARBA" id="ARBA00001933"/>
    </source>
</evidence>
<dbReference type="Proteomes" id="UP000295325">
    <property type="component" value="Unassembled WGS sequence"/>
</dbReference>
<dbReference type="Gene3D" id="3.40.640.10">
    <property type="entry name" value="Type I PLP-dependent aspartate aminotransferase-like (Major domain)"/>
    <property type="match status" value="1"/>
</dbReference>
<dbReference type="Gene3D" id="3.90.1150.10">
    <property type="entry name" value="Aspartate Aminotransferase, domain 1"/>
    <property type="match status" value="1"/>
</dbReference>
<dbReference type="OrthoDB" id="9802328at2"/>
<dbReference type="NCBIfam" id="NF006756">
    <property type="entry name" value="PRK09276.1"/>
    <property type="match status" value="1"/>
</dbReference>
<dbReference type="GO" id="GO:0030170">
    <property type="term" value="F:pyridoxal phosphate binding"/>
    <property type="evidence" value="ECO:0007669"/>
    <property type="project" value="InterPro"/>
</dbReference>
<accession>A0A4V6Q2Z5</accession>
<keyword evidence="2 4" id="KW-0032">Aminotransferase</keyword>